<evidence type="ECO:0008006" key="4">
    <source>
        <dbReference type="Google" id="ProtNLM"/>
    </source>
</evidence>
<reference evidence="2 3" key="1">
    <citation type="journal article" date="2016" name="Front. Microbiol.">
        <title>Comparative Genomics Analysis of Streptomyces Species Reveals Their Adaptation to the Marine Environment and Their Diversity at the Genomic Level.</title>
        <authorList>
            <person name="Tian X."/>
            <person name="Zhang Z."/>
            <person name="Yang T."/>
            <person name="Chen M."/>
            <person name="Li J."/>
            <person name="Chen F."/>
            <person name="Yang J."/>
            <person name="Li W."/>
            <person name="Zhang B."/>
            <person name="Zhang Z."/>
            <person name="Wu J."/>
            <person name="Zhang C."/>
            <person name="Long L."/>
            <person name="Xiao J."/>
        </authorList>
    </citation>
    <scope>NUCLEOTIDE SEQUENCE [LARGE SCALE GENOMIC DNA]</scope>
    <source>
        <strain evidence="2 3">SCSIO M10379</strain>
    </source>
</reference>
<feature type="region of interest" description="Disordered" evidence="1">
    <location>
        <begin position="85"/>
        <end position="122"/>
    </location>
</feature>
<feature type="compositionally biased region" description="Basic residues" evidence="1">
    <location>
        <begin position="92"/>
        <end position="103"/>
    </location>
</feature>
<dbReference type="Proteomes" id="UP000175829">
    <property type="component" value="Unassembled WGS sequence"/>
</dbReference>
<sequence length="284" mass="29055">MPTTYEPAEVPGWPAYAFVVRDSGRVAVSGPLLPAAEHPTRASAVDAVAAAAAGLGRPVRAEATERDGTVWHLVISPDGAVGELSVGARQGKASRKRTAPGRARRPDSGQARSAPEPVTAAPVAGAVTPEALSEAVARLDGYAAAGRAEEAETLAAQLDEHAANALGLSHPDALLVREARARITGRAGDAVGGVLLYRDVAERWHYRGAYEQAEAVADHAQALWLEIADPATAVAAGVSVVRMRNQIPGEGGSAFAAAVAHQARLEAARDAAAGALGPHRAGAR</sequence>
<dbReference type="AlphaFoldDB" id="A0A1E7K6R3"/>
<gene>
    <name evidence="2" type="ORF">AN217_19420</name>
</gene>
<organism evidence="2 3">
    <name type="scientific">Streptomyces qinglanensis</name>
    <dbReference type="NCBI Taxonomy" id="943816"/>
    <lineage>
        <taxon>Bacteria</taxon>
        <taxon>Bacillati</taxon>
        <taxon>Actinomycetota</taxon>
        <taxon>Actinomycetes</taxon>
        <taxon>Kitasatosporales</taxon>
        <taxon>Streptomycetaceae</taxon>
        <taxon>Streptomyces</taxon>
    </lineage>
</organism>
<accession>A0A1E7K6R3</accession>
<protein>
    <recommendedName>
        <fullName evidence="4">Tetratricopeptide repeat-containing protein</fullName>
    </recommendedName>
</protein>
<dbReference type="EMBL" id="LJGV01000022">
    <property type="protein sequence ID" value="OEU99619.1"/>
    <property type="molecule type" value="Genomic_DNA"/>
</dbReference>
<evidence type="ECO:0000313" key="2">
    <source>
        <dbReference type="EMBL" id="OEU99619.1"/>
    </source>
</evidence>
<dbReference type="RefSeq" id="WP_027759254.1">
    <property type="nucleotide sequence ID" value="NZ_LJGV01000022.1"/>
</dbReference>
<dbReference type="PATRIC" id="fig|943816.4.peg.3391"/>
<evidence type="ECO:0000256" key="1">
    <source>
        <dbReference type="SAM" id="MobiDB-lite"/>
    </source>
</evidence>
<comment type="caution">
    <text evidence="2">The sequence shown here is derived from an EMBL/GenBank/DDBJ whole genome shotgun (WGS) entry which is preliminary data.</text>
</comment>
<name>A0A1E7K6R3_9ACTN</name>
<evidence type="ECO:0000313" key="3">
    <source>
        <dbReference type="Proteomes" id="UP000175829"/>
    </source>
</evidence>
<proteinExistence type="predicted"/>